<accession>A0A0P4R1B7</accession>
<reference evidence="1 2" key="2">
    <citation type="journal article" date="2015" name="Stand. Genomic Sci.">
        <title>Draft genome sequence of marine-derived Streptomyces sp. TP-A0598, a producer of anti-MRSA antibiotic lydicamycins.</title>
        <authorList>
            <person name="Komaki H."/>
            <person name="Ichikawa N."/>
            <person name="Hosoyama A."/>
            <person name="Fujita N."/>
            <person name="Igarashi Y."/>
        </authorList>
    </citation>
    <scope>NUCLEOTIDE SEQUENCE [LARGE SCALE GENOMIC DNA]</scope>
    <source>
        <strain evidence="1 2">NBRC 110027</strain>
    </source>
</reference>
<organism evidence="1 2">
    <name type="scientific">Streptomyces lydicamycinicus</name>
    <dbReference type="NCBI Taxonomy" id="1546107"/>
    <lineage>
        <taxon>Bacteria</taxon>
        <taxon>Bacillati</taxon>
        <taxon>Actinomycetota</taxon>
        <taxon>Actinomycetes</taxon>
        <taxon>Kitasatosporales</taxon>
        <taxon>Streptomycetaceae</taxon>
        <taxon>Streptomyces</taxon>
    </lineage>
</organism>
<protein>
    <submittedName>
        <fullName evidence="1">Uncharacterized protein</fullName>
    </submittedName>
</protein>
<reference evidence="2" key="1">
    <citation type="submission" date="2014-09" db="EMBL/GenBank/DDBJ databases">
        <title>Whole genome shotgun sequence of Streptomyces sp. NBRC 110027.</title>
        <authorList>
            <person name="Komaki H."/>
            <person name="Ichikawa N."/>
            <person name="Katano-Makiyama Y."/>
            <person name="Hosoyama A."/>
            <person name="Hashimoto M."/>
            <person name="Uohara A."/>
            <person name="Kitahashi Y."/>
            <person name="Ohji S."/>
            <person name="Kimura A."/>
            <person name="Yamazoe A."/>
            <person name="Igarashi Y."/>
            <person name="Fujita N."/>
        </authorList>
    </citation>
    <scope>NUCLEOTIDE SEQUENCE [LARGE SCALE GENOMIC DNA]</scope>
    <source>
        <strain evidence="2">NBRC 110027</strain>
    </source>
</reference>
<evidence type="ECO:0000313" key="2">
    <source>
        <dbReference type="Proteomes" id="UP000048965"/>
    </source>
</evidence>
<evidence type="ECO:0000313" key="1">
    <source>
        <dbReference type="EMBL" id="GAO06589.1"/>
    </source>
</evidence>
<keyword evidence="2" id="KW-1185">Reference proteome</keyword>
<comment type="caution">
    <text evidence="1">The sequence shown here is derived from an EMBL/GenBank/DDBJ whole genome shotgun (WGS) entry which is preliminary data.</text>
</comment>
<dbReference type="AlphaFoldDB" id="A0A0P4R1B7"/>
<name>A0A0P4R1B7_9ACTN</name>
<gene>
    <name evidence="1" type="ORF">TPA0598_01_09600</name>
</gene>
<dbReference type="EMBL" id="BBNO01000001">
    <property type="protein sequence ID" value="GAO06589.1"/>
    <property type="molecule type" value="Genomic_DNA"/>
</dbReference>
<proteinExistence type="predicted"/>
<sequence>MSEPQPQAGQRPIPTSADEALEIGRGHFPRVWPDGDEPTLHVHEFDIGYLVYPVFPPRTDPTAYPRDPGGSHIVISKADGAVSALPNYPPEQAVEMYRRHFLPGA</sequence>
<dbReference type="Proteomes" id="UP000048965">
    <property type="component" value="Unassembled WGS sequence"/>
</dbReference>
<dbReference type="RefSeq" id="WP_042149187.1">
    <property type="nucleotide sequence ID" value="NZ_BBNO01000001.1"/>
</dbReference>